<sequence length="93" mass="10614">MTIQLNLKPEMEAHLIAQATAKGISVEQYLESWIETNLTPEIERSLPQTETTQEWVELLEAFCNNPALANVPPLSDEAISRESIYREREDSQL</sequence>
<evidence type="ECO:0000313" key="1">
    <source>
        <dbReference type="EMBL" id="GET38898.1"/>
    </source>
</evidence>
<comment type="caution">
    <text evidence="1">The sequence shown here is derived from an EMBL/GenBank/DDBJ whole genome shotgun (WGS) entry which is preliminary data.</text>
</comment>
<gene>
    <name evidence="1" type="ORF">MiSe_36580</name>
</gene>
<keyword evidence="2" id="KW-1185">Reference proteome</keyword>
<reference evidence="1" key="1">
    <citation type="submission" date="2019-10" db="EMBL/GenBank/DDBJ databases">
        <title>Draft genome sequece of Microseira wollei NIES-4236.</title>
        <authorList>
            <person name="Yamaguchi H."/>
            <person name="Suzuki S."/>
            <person name="Kawachi M."/>
        </authorList>
    </citation>
    <scope>NUCLEOTIDE SEQUENCE</scope>
    <source>
        <strain evidence="1">NIES-4236</strain>
    </source>
</reference>
<dbReference type="EMBL" id="BLAY01000054">
    <property type="protein sequence ID" value="GET38898.1"/>
    <property type="molecule type" value="Genomic_DNA"/>
</dbReference>
<accession>A0AAV3X9Q8</accession>
<proteinExistence type="predicted"/>
<evidence type="ECO:0000313" key="2">
    <source>
        <dbReference type="Proteomes" id="UP001050975"/>
    </source>
</evidence>
<dbReference type="AlphaFoldDB" id="A0AAV3X9Q8"/>
<protein>
    <submittedName>
        <fullName evidence="1">Uncharacterized protein</fullName>
    </submittedName>
</protein>
<organism evidence="1 2">
    <name type="scientific">Microseira wollei NIES-4236</name>
    <dbReference type="NCBI Taxonomy" id="2530354"/>
    <lineage>
        <taxon>Bacteria</taxon>
        <taxon>Bacillati</taxon>
        <taxon>Cyanobacteriota</taxon>
        <taxon>Cyanophyceae</taxon>
        <taxon>Oscillatoriophycideae</taxon>
        <taxon>Aerosakkonematales</taxon>
        <taxon>Aerosakkonemataceae</taxon>
        <taxon>Microseira</taxon>
    </lineage>
</organism>
<dbReference type="Proteomes" id="UP001050975">
    <property type="component" value="Unassembled WGS sequence"/>
</dbReference>
<dbReference type="RefSeq" id="WP_226583448.1">
    <property type="nucleotide sequence ID" value="NZ_BLAY01000054.1"/>
</dbReference>
<name>A0AAV3X9Q8_9CYAN</name>